<gene>
    <name evidence="2" type="ORF">M231_06213</name>
</gene>
<dbReference type="EMBL" id="SDIL01000095">
    <property type="protein sequence ID" value="RXK36492.1"/>
    <property type="molecule type" value="Genomic_DNA"/>
</dbReference>
<organism evidence="2 3">
    <name type="scientific">Tremella mesenterica</name>
    <name type="common">Jelly fungus</name>
    <dbReference type="NCBI Taxonomy" id="5217"/>
    <lineage>
        <taxon>Eukaryota</taxon>
        <taxon>Fungi</taxon>
        <taxon>Dikarya</taxon>
        <taxon>Basidiomycota</taxon>
        <taxon>Agaricomycotina</taxon>
        <taxon>Tremellomycetes</taxon>
        <taxon>Tremellales</taxon>
        <taxon>Tremellaceae</taxon>
        <taxon>Tremella</taxon>
    </lineage>
</organism>
<dbReference type="AlphaFoldDB" id="A0A4Q1BCD3"/>
<feature type="compositionally biased region" description="Pro residues" evidence="1">
    <location>
        <begin position="58"/>
        <end position="67"/>
    </location>
</feature>
<feature type="compositionally biased region" description="Polar residues" evidence="1">
    <location>
        <begin position="12"/>
        <end position="21"/>
    </location>
</feature>
<name>A0A4Q1BCD3_TREME</name>
<proteinExistence type="predicted"/>
<feature type="compositionally biased region" description="Polar residues" evidence="1">
    <location>
        <begin position="137"/>
        <end position="148"/>
    </location>
</feature>
<dbReference type="Proteomes" id="UP000289152">
    <property type="component" value="Unassembled WGS sequence"/>
</dbReference>
<dbReference type="InParanoid" id="A0A4Q1BCD3"/>
<accession>A0A4Q1BCD3</accession>
<reference evidence="2 3" key="1">
    <citation type="submission" date="2016-06" db="EMBL/GenBank/DDBJ databases">
        <title>Evolution of pathogenesis and genome organization in the Tremellales.</title>
        <authorList>
            <person name="Cuomo C."/>
            <person name="Litvintseva A."/>
            <person name="Heitman J."/>
            <person name="Chen Y."/>
            <person name="Sun S."/>
            <person name="Springer D."/>
            <person name="Dromer F."/>
            <person name="Young S."/>
            <person name="Zeng Q."/>
            <person name="Chapman S."/>
            <person name="Gujja S."/>
            <person name="Saif S."/>
            <person name="Birren B."/>
        </authorList>
    </citation>
    <scope>NUCLEOTIDE SEQUENCE [LARGE SCALE GENOMIC DNA]</scope>
    <source>
        <strain evidence="2 3">ATCC 28783</strain>
    </source>
</reference>
<feature type="compositionally biased region" description="Polar residues" evidence="1">
    <location>
        <begin position="46"/>
        <end position="56"/>
    </location>
</feature>
<sequence length="321" mass="35849">MSTLPPEDPKSIPSSGSNNSALRIETGKDTSRGFRTLSQIRAGFSLNPNHSSSSIPDSPAPVTPDDPPAITLSDYKYLSTKKFPVQDPIDGLGGIEPECTNCAVLPDAGYDADSSDDEEAAIENQQDHDGFDIGSNVKGQTGNYQSDSSNRSPLSLLYLWSHQPPDLCFSPQAIMYSLRDEKPSKEIRSETVYYLRMLRDTMDYLQTALEEDPASQEMPRSHGLTEEQIIEARKDLNVYAAGIATNVLVTYRWYNSDRPPSRQNLRLVIERALTLSRFGPDDGSEAEQQAISWSNSKRAKKERARFWSVIEPFWPHVKVDE</sequence>
<feature type="region of interest" description="Disordered" evidence="1">
    <location>
        <begin position="1"/>
        <end position="68"/>
    </location>
</feature>
<comment type="caution">
    <text evidence="2">The sequence shown here is derived from an EMBL/GenBank/DDBJ whole genome shotgun (WGS) entry which is preliminary data.</text>
</comment>
<evidence type="ECO:0000313" key="2">
    <source>
        <dbReference type="EMBL" id="RXK36492.1"/>
    </source>
</evidence>
<evidence type="ECO:0000256" key="1">
    <source>
        <dbReference type="SAM" id="MobiDB-lite"/>
    </source>
</evidence>
<dbReference type="VEuPathDB" id="FungiDB:TREMEDRAFT_58704"/>
<evidence type="ECO:0000313" key="3">
    <source>
        <dbReference type="Proteomes" id="UP000289152"/>
    </source>
</evidence>
<protein>
    <submittedName>
        <fullName evidence="2">Uncharacterized protein</fullName>
    </submittedName>
</protein>
<keyword evidence="3" id="KW-1185">Reference proteome</keyword>
<feature type="region of interest" description="Disordered" evidence="1">
    <location>
        <begin position="126"/>
        <end position="148"/>
    </location>
</feature>